<accession>A0A219Y963</accession>
<dbReference type="Proteomes" id="UP000222894">
    <property type="component" value="Genome"/>
</dbReference>
<name>A0A219Y963_9CAUD</name>
<evidence type="ECO:0000313" key="1">
    <source>
        <dbReference type="EMBL" id="APU00492.1"/>
    </source>
</evidence>
<protein>
    <submittedName>
        <fullName evidence="1">Uncharacterized protein</fullName>
    </submittedName>
</protein>
<evidence type="ECO:0000313" key="2">
    <source>
        <dbReference type="Proteomes" id="UP000222894"/>
    </source>
</evidence>
<proteinExistence type="predicted"/>
<reference evidence="1 2" key="1">
    <citation type="journal article" date="2017" name="Sci. Rep.">
        <title>Characterization and diversity of phages infecting Aeromonas salmonicida subsp. salmonicida.</title>
        <authorList>
            <person name="Vincent A.T."/>
            <person name="Paquet V.E."/>
            <person name="Bernatchez A."/>
            <person name="Tremblay D.M."/>
            <person name="Moineau S."/>
            <person name="Charette S.J."/>
        </authorList>
    </citation>
    <scope>NUCLEOTIDE SEQUENCE [LARGE SCALE GENOMIC DNA]</scope>
</reference>
<sequence>MRIAAFRKGGTNPVLLNFFSMTEGVIQNGYVENGSWEFSRVDGILCIEGDKEHPMPDFEHIVEVPDEMAGDYNEIISWAEKQLELK</sequence>
<dbReference type="EMBL" id="KY290948">
    <property type="protein sequence ID" value="APU00492.1"/>
    <property type="molecule type" value="Genomic_DNA"/>
</dbReference>
<organism evidence="1 2">
    <name type="scientific">Aeromonas phage 44RR2.8t.2</name>
    <dbReference type="NCBI Taxonomy" id="1932900"/>
    <lineage>
        <taxon>Viruses</taxon>
        <taxon>Duplodnaviria</taxon>
        <taxon>Heunggongvirae</taxon>
        <taxon>Uroviricota</taxon>
        <taxon>Caudoviricetes</taxon>
        <taxon>Pantevenvirales</taxon>
        <taxon>Straboviridae</taxon>
        <taxon>Biquartavirus</taxon>
        <taxon>Biquartavirus 44RR2</taxon>
    </lineage>
</organism>